<keyword evidence="3" id="KW-0808">Transferase</keyword>
<feature type="region of interest" description="Disordered" evidence="1">
    <location>
        <begin position="232"/>
        <end position="253"/>
    </location>
</feature>
<evidence type="ECO:0000259" key="2">
    <source>
        <dbReference type="PROSITE" id="PS51186"/>
    </source>
</evidence>
<evidence type="ECO:0000313" key="3">
    <source>
        <dbReference type="EMBL" id="GEO28951.1"/>
    </source>
</evidence>
<dbReference type="PROSITE" id="PS51186">
    <property type="entry name" value="GNAT"/>
    <property type="match status" value="1"/>
</dbReference>
<name>A0A512CXM6_9MICO</name>
<dbReference type="SUPFAM" id="SSF55729">
    <property type="entry name" value="Acyl-CoA N-acyltransferases (Nat)"/>
    <property type="match status" value="1"/>
</dbReference>
<organism evidence="3 4">
    <name type="scientific">Terrabacter aerolatus</name>
    <dbReference type="NCBI Taxonomy" id="422442"/>
    <lineage>
        <taxon>Bacteria</taxon>
        <taxon>Bacillati</taxon>
        <taxon>Actinomycetota</taxon>
        <taxon>Actinomycetes</taxon>
        <taxon>Micrococcales</taxon>
        <taxon>Intrasporangiaceae</taxon>
        <taxon>Terrabacter</taxon>
    </lineage>
</organism>
<dbReference type="RefSeq" id="WP_246111115.1">
    <property type="nucleotide sequence ID" value="NZ_BAAARO010000021.1"/>
</dbReference>
<accession>A0A512CXM6</accession>
<feature type="domain" description="N-acetyltransferase" evidence="2">
    <location>
        <begin position="91"/>
        <end position="234"/>
    </location>
</feature>
<dbReference type="GO" id="GO:0016747">
    <property type="term" value="F:acyltransferase activity, transferring groups other than amino-acyl groups"/>
    <property type="evidence" value="ECO:0007669"/>
    <property type="project" value="InterPro"/>
</dbReference>
<evidence type="ECO:0000313" key="4">
    <source>
        <dbReference type="Proteomes" id="UP000321534"/>
    </source>
</evidence>
<dbReference type="Gene3D" id="3.40.630.30">
    <property type="match status" value="1"/>
</dbReference>
<dbReference type="InterPro" id="IPR000182">
    <property type="entry name" value="GNAT_dom"/>
</dbReference>
<dbReference type="Pfam" id="PF08445">
    <property type="entry name" value="FR47"/>
    <property type="match status" value="1"/>
</dbReference>
<keyword evidence="4" id="KW-1185">Reference proteome</keyword>
<evidence type="ECO:0000256" key="1">
    <source>
        <dbReference type="SAM" id="MobiDB-lite"/>
    </source>
</evidence>
<dbReference type="EMBL" id="BJYX01000002">
    <property type="protein sequence ID" value="GEO28951.1"/>
    <property type="molecule type" value="Genomic_DNA"/>
</dbReference>
<dbReference type="InterPro" id="IPR013653">
    <property type="entry name" value="GCN5-like_dom"/>
</dbReference>
<dbReference type="Proteomes" id="UP000321534">
    <property type="component" value="Unassembled WGS sequence"/>
</dbReference>
<gene>
    <name evidence="3" type="ORF">TAE01_07610</name>
</gene>
<protein>
    <submittedName>
        <fullName evidence="3">N-acetyltransferase</fullName>
    </submittedName>
</protein>
<reference evidence="3 4" key="1">
    <citation type="submission" date="2019-07" db="EMBL/GenBank/DDBJ databases">
        <title>Whole genome shotgun sequence of Terrabacter aerolatus NBRC 106305.</title>
        <authorList>
            <person name="Hosoyama A."/>
            <person name="Uohara A."/>
            <person name="Ohji S."/>
            <person name="Ichikawa N."/>
        </authorList>
    </citation>
    <scope>NUCLEOTIDE SEQUENCE [LARGE SCALE GENOMIC DNA]</scope>
    <source>
        <strain evidence="3 4">NBRC 106305</strain>
    </source>
</reference>
<comment type="caution">
    <text evidence="3">The sequence shown here is derived from an EMBL/GenBank/DDBJ whole genome shotgun (WGS) entry which is preliminary data.</text>
</comment>
<proteinExistence type="predicted"/>
<sequence length="253" mass="26311">MDPAGEVVAAFMHTPPHPLHVALATPAQARALAAHLAGTGDRPPGVGGLRGAAEAFADEWTARTGACATVTMEVGRFDLPVRPRVPFAVAGSFRPATVADAALLELWHQDFVDAIEGGGRAASSLERHVADGRVGLWEVDGRPVSMAYASPASGGVTRISGVWTPPGRRGHGYASAVVAALSSARMDRGEACMLFTDLANPTSNAIYRALGYRRVGDNISIVFSSANGAFATDPSAHDPAGAQSRADHRPLER</sequence>
<dbReference type="InterPro" id="IPR016181">
    <property type="entry name" value="Acyl_CoA_acyltransferase"/>
</dbReference>
<dbReference type="AlphaFoldDB" id="A0A512CXM6"/>